<evidence type="ECO:0000313" key="1">
    <source>
        <dbReference type="EMBL" id="KAH9522534.1"/>
    </source>
</evidence>
<proteinExistence type="predicted"/>
<organism evidence="1 2">
    <name type="scientific">Dermatophagoides farinae</name>
    <name type="common">American house dust mite</name>
    <dbReference type="NCBI Taxonomy" id="6954"/>
    <lineage>
        <taxon>Eukaryota</taxon>
        <taxon>Metazoa</taxon>
        <taxon>Ecdysozoa</taxon>
        <taxon>Arthropoda</taxon>
        <taxon>Chelicerata</taxon>
        <taxon>Arachnida</taxon>
        <taxon>Acari</taxon>
        <taxon>Acariformes</taxon>
        <taxon>Sarcoptiformes</taxon>
        <taxon>Astigmata</taxon>
        <taxon>Psoroptidia</taxon>
        <taxon>Analgoidea</taxon>
        <taxon>Pyroglyphidae</taxon>
        <taxon>Dermatophagoidinae</taxon>
        <taxon>Dermatophagoides</taxon>
    </lineage>
</organism>
<comment type="caution">
    <text evidence="1">The sequence shown here is derived from an EMBL/GenBank/DDBJ whole genome shotgun (WGS) entry which is preliminary data.</text>
</comment>
<sequence>MISKYSPCSSGIKQYRPLNKIITIIITKKSQNETNVKELILFFSYIYKILDSLFYFDSRWLDLQQPKKKNVCASIQ</sequence>
<dbReference type="Proteomes" id="UP000790347">
    <property type="component" value="Unassembled WGS sequence"/>
</dbReference>
<dbReference type="AlphaFoldDB" id="A0A922L7B9"/>
<accession>A0A922L7B9</accession>
<gene>
    <name evidence="1" type="ORF">DERF_006098</name>
</gene>
<reference evidence="1" key="2">
    <citation type="journal article" date="2022" name="Res Sq">
        <title>Comparative Genomics Reveals Insights into the Divergent Evolution of Astigmatic Mites and Household Pest Adaptations.</title>
        <authorList>
            <person name="Xiong Q."/>
            <person name="Wan A.T.-Y."/>
            <person name="Liu X.-Y."/>
            <person name="Fung C.S.-H."/>
            <person name="Xiao X."/>
            <person name="Malainual N."/>
            <person name="Hou J."/>
            <person name="Wang L."/>
            <person name="Wang M."/>
            <person name="Yang K."/>
            <person name="Cui Y."/>
            <person name="Leung E."/>
            <person name="Nong W."/>
            <person name="Shin S.-K."/>
            <person name="Au S."/>
            <person name="Jeong K.Y."/>
            <person name="Chew F.T."/>
            <person name="Hui J."/>
            <person name="Leung T.F."/>
            <person name="Tungtrongchitr A."/>
            <person name="Zhong N."/>
            <person name="Liu Z."/>
            <person name="Tsui S."/>
        </authorList>
    </citation>
    <scope>NUCLEOTIDE SEQUENCE</scope>
    <source>
        <strain evidence="1">Derf</strain>
        <tissue evidence="1">Whole organism</tissue>
    </source>
</reference>
<dbReference type="EMBL" id="ASGP02000002">
    <property type="protein sequence ID" value="KAH9522534.1"/>
    <property type="molecule type" value="Genomic_DNA"/>
</dbReference>
<keyword evidence="2" id="KW-1185">Reference proteome</keyword>
<reference evidence="1" key="1">
    <citation type="submission" date="2013-05" db="EMBL/GenBank/DDBJ databases">
        <authorList>
            <person name="Yim A.K.Y."/>
            <person name="Chan T.F."/>
            <person name="Ji K.M."/>
            <person name="Liu X.Y."/>
            <person name="Zhou J.W."/>
            <person name="Li R.Q."/>
            <person name="Yang K.Y."/>
            <person name="Li J."/>
            <person name="Li M."/>
            <person name="Law P.T.W."/>
            <person name="Wu Y.L."/>
            <person name="Cai Z.L."/>
            <person name="Qin H."/>
            <person name="Bao Y."/>
            <person name="Leung R.K.K."/>
            <person name="Ng P.K.S."/>
            <person name="Zou J."/>
            <person name="Zhong X.J."/>
            <person name="Ran P.X."/>
            <person name="Zhong N.S."/>
            <person name="Liu Z.G."/>
            <person name="Tsui S.K.W."/>
        </authorList>
    </citation>
    <scope>NUCLEOTIDE SEQUENCE</scope>
    <source>
        <strain evidence="1">Derf</strain>
        <tissue evidence="1">Whole organism</tissue>
    </source>
</reference>
<evidence type="ECO:0000313" key="2">
    <source>
        <dbReference type="Proteomes" id="UP000790347"/>
    </source>
</evidence>
<name>A0A922L7B9_DERFA</name>
<protein>
    <submittedName>
        <fullName evidence="1">Uncharacterized protein</fullName>
    </submittedName>
</protein>